<name>F0ZXE8_DICPU</name>
<dbReference type="GeneID" id="10505840"/>
<proteinExistence type="predicted"/>
<feature type="region of interest" description="Disordered" evidence="1">
    <location>
        <begin position="75"/>
        <end position="136"/>
    </location>
</feature>
<dbReference type="AlphaFoldDB" id="F0ZXE8"/>
<dbReference type="eggNOG" id="ENOG502QPU6">
    <property type="taxonomic scope" value="Eukaryota"/>
</dbReference>
<accession>F0ZXE8</accession>
<feature type="compositionally biased region" description="Low complexity" evidence="1">
    <location>
        <begin position="25"/>
        <end position="46"/>
    </location>
</feature>
<dbReference type="Proteomes" id="UP000001064">
    <property type="component" value="Unassembled WGS sequence"/>
</dbReference>
<dbReference type="Pfam" id="PF08634">
    <property type="entry name" value="Pet127"/>
    <property type="match status" value="1"/>
</dbReference>
<dbReference type="InParanoid" id="F0ZXE8"/>
<protein>
    <submittedName>
        <fullName evidence="2">Uncharacterized protein</fullName>
    </submittedName>
</protein>
<feature type="region of interest" description="Disordered" evidence="1">
    <location>
        <begin position="25"/>
        <end position="60"/>
    </location>
</feature>
<keyword evidence="3" id="KW-1185">Reference proteome</keyword>
<feature type="compositionally biased region" description="Low complexity" evidence="1">
    <location>
        <begin position="105"/>
        <end position="131"/>
    </location>
</feature>
<dbReference type="GO" id="GO:0005740">
    <property type="term" value="C:mitochondrial envelope"/>
    <property type="evidence" value="ECO:0000318"/>
    <property type="project" value="GO_Central"/>
</dbReference>
<dbReference type="RefSeq" id="XP_003292100.1">
    <property type="nucleotide sequence ID" value="XM_003292052.1"/>
</dbReference>
<gene>
    <name evidence="2" type="ORF">DICPUDRAFT_156776</name>
</gene>
<dbReference type="PANTHER" id="PTHR31014:SF0">
    <property type="entry name" value="MITOCHONDRIAL TRANSLATION SYSTEM COMPONENT PET127-RELATED"/>
    <property type="match status" value="1"/>
</dbReference>
<dbReference type="KEGG" id="dpp:DICPUDRAFT_156776"/>
<sequence length="804" mass="92952">MLSLKKCSLLKDTCKLFEKQSGSSIRSLSYSSNSNSNQSFNKNFSSYGDRNKIRNSNNKDSTDFILNEFKKALDIDSGNGNNRNSGYHNNSNNNNNNRKTSMGYNNSNNKNNYNRNSLYRNQQNSNNNNNSGDNRDHFDISIVGVERILTKYKRLSNFQSLSSKLSSSTIKEANKYVELLKEKVAESEDSVFECAKNIMSIDKELGDLSLKLPKLEKEEEIEMVKERMKSLYNTKATNKTKVLNFRKFEYFIDQINEIIEVIKAKPIKSLDEYELVKTKKVEPYLNQFKEFISNVDTTKLETIQVTPEKDSNALKYRFYPPSEPFAMILSKDPYAVDKTRYQELDFSKNKLEVVKKYNFDKIPKLQHGLERVITQRGLHLVNDSSGKPAFTPFLSNIHDFDEIKLHSTYMIPSEDQKLIEITEENKCTYFSSTSSITAFLTHLYLAVSKSKAPPSSMYSSSLTDLSGSFIPSVLKPSSIHLIPVKDNIWSIDNNSGNAEKSNVILMNLGHSMEKMLTLPEDEFNSKILKSNNPGDPVEFPDSYIYSKFDKIIYRSQIDCISDNLPEDRNTFDLKTRATNAIRMNVSETNNFISHHINRLFNCNNSFEREYLDLSRSGGIKYALQAKLGHMAGIFICYHNTRKIFGSEYIDLKELEKSIFWTNHMADVNFNLTNQLLQNVLDHITKDLPRTHKYRLLICSSANFKLNIFVETLIAEDYEYLEFSYKTTKELNENEAKQIKNPVKMYEIKVIPLVNDKKVFSQLHYTESDELKVFYSINQVEKEDILINYALELRQSKLYSQFLSK</sequence>
<dbReference type="GO" id="GO:0000964">
    <property type="term" value="P:mitochondrial RNA 5'-end processing"/>
    <property type="evidence" value="ECO:0000318"/>
    <property type="project" value="GO_Central"/>
</dbReference>
<dbReference type="InterPro" id="IPR013943">
    <property type="entry name" value="Pet127"/>
</dbReference>
<evidence type="ECO:0000256" key="1">
    <source>
        <dbReference type="SAM" id="MobiDB-lite"/>
    </source>
</evidence>
<dbReference type="PANTHER" id="PTHR31014">
    <property type="entry name" value="MITOCHONDRIAL TRANSLATION SYSTEM COMPONENT PET127-RELATED"/>
    <property type="match status" value="1"/>
</dbReference>
<reference evidence="3" key="1">
    <citation type="journal article" date="2011" name="Genome Biol.">
        <title>Comparative genomics of the social amoebae Dictyostelium discoideum and Dictyostelium purpureum.</title>
        <authorList>
            <consortium name="US DOE Joint Genome Institute (JGI-PGF)"/>
            <person name="Sucgang R."/>
            <person name="Kuo A."/>
            <person name="Tian X."/>
            <person name="Salerno W."/>
            <person name="Parikh A."/>
            <person name="Feasley C.L."/>
            <person name="Dalin E."/>
            <person name="Tu H."/>
            <person name="Huang E."/>
            <person name="Barry K."/>
            <person name="Lindquist E."/>
            <person name="Shapiro H."/>
            <person name="Bruce D."/>
            <person name="Schmutz J."/>
            <person name="Salamov A."/>
            <person name="Fey P."/>
            <person name="Gaudet P."/>
            <person name="Anjard C."/>
            <person name="Babu M.M."/>
            <person name="Basu S."/>
            <person name="Bushmanova Y."/>
            <person name="van der Wel H."/>
            <person name="Katoh-Kurasawa M."/>
            <person name="Dinh C."/>
            <person name="Coutinho P.M."/>
            <person name="Saito T."/>
            <person name="Elias M."/>
            <person name="Schaap P."/>
            <person name="Kay R.R."/>
            <person name="Henrissat B."/>
            <person name="Eichinger L."/>
            <person name="Rivero F."/>
            <person name="Putnam N.H."/>
            <person name="West C.M."/>
            <person name="Loomis W.F."/>
            <person name="Chisholm R.L."/>
            <person name="Shaulsky G."/>
            <person name="Strassmann J.E."/>
            <person name="Queller D.C."/>
            <person name="Kuspa A."/>
            <person name="Grigoriev I.V."/>
        </authorList>
    </citation>
    <scope>NUCLEOTIDE SEQUENCE [LARGE SCALE GENOMIC DNA]</scope>
    <source>
        <strain evidence="3">QSDP1</strain>
    </source>
</reference>
<organism evidence="2 3">
    <name type="scientific">Dictyostelium purpureum</name>
    <name type="common">Slime mold</name>
    <dbReference type="NCBI Taxonomy" id="5786"/>
    <lineage>
        <taxon>Eukaryota</taxon>
        <taxon>Amoebozoa</taxon>
        <taxon>Evosea</taxon>
        <taxon>Eumycetozoa</taxon>
        <taxon>Dictyostelia</taxon>
        <taxon>Dictyosteliales</taxon>
        <taxon>Dictyosteliaceae</taxon>
        <taxon>Dictyostelium</taxon>
    </lineage>
</organism>
<evidence type="ECO:0000313" key="2">
    <source>
        <dbReference type="EMBL" id="EGC31379.1"/>
    </source>
</evidence>
<feature type="compositionally biased region" description="Low complexity" evidence="1">
    <location>
        <begin position="77"/>
        <end position="97"/>
    </location>
</feature>
<dbReference type="EMBL" id="GL871258">
    <property type="protein sequence ID" value="EGC31379.1"/>
    <property type="molecule type" value="Genomic_DNA"/>
</dbReference>
<dbReference type="VEuPathDB" id="AmoebaDB:DICPUDRAFT_156776"/>
<evidence type="ECO:0000313" key="3">
    <source>
        <dbReference type="Proteomes" id="UP000001064"/>
    </source>
</evidence>
<dbReference type="OrthoDB" id="10249045at2759"/>
<dbReference type="FunCoup" id="F0ZXE8">
    <property type="interactions" value="11"/>
</dbReference>
<dbReference type="OMA" id="PIRINME"/>
<dbReference type="STRING" id="5786.F0ZXE8"/>